<evidence type="ECO:0000313" key="3">
    <source>
        <dbReference type="EMBL" id="CAE8673267.1"/>
    </source>
</evidence>
<evidence type="ECO:0000313" key="2">
    <source>
        <dbReference type="EMBL" id="CAE8639620.1"/>
    </source>
</evidence>
<dbReference type="Proteomes" id="UP000626109">
    <property type="component" value="Unassembled WGS sequence"/>
</dbReference>
<keyword evidence="1" id="KW-0175">Coiled coil</keyword>
<evidence type="ECO:0000256" key="1">
    <source>
        <dbReference type="SAM" id="Coils"/>
    </source>
</evidence>
<organism evidence="4 5">
    <name type="scientific">Polarella glacialis</name>
    <name type="common">Dinoflagellate</name>
    <dbReference type="NCBI Taxonomy" id="89957"/>
    <lineage>
        <taxon>Eukaryota</taxon>
        <taxon>Sar</taxon>
        <taxon>Alveolata</taxon>
        <taxon>Dinophyceae</taxon>
        <taxon>Suessiales</taxon>
        <taxon>Suessiaceae</taxon>
        <taxon>Polarella</taxon>
    </lineage>
</organism>
<sequence>MNQPTKETPQYQTLKRIQKTFLVRCNESLTKIIPGTGVRPASQIRRLEKDLKLKRDELGKLSQQDLLGQMSPNRKGKAAEAQEYATRRAQLLEAIQQMERQLSELELR</sequence>
<accession>A0A813L2D9</accession>
<feature type="coiled-coil region" evidence="1">
    <location>
        <begin position="44"/>
        <end position="108"/>
    </location>
</feature>
<protein>
    <submittedName>
        <fullName evidence="4">Uncharacterized protein</fullName>
    </submittedName>
</protein>
<reference evidence="4" key="1">
    <citation type="submission" date="2021-02" db="EMBL/GenBank/DDBJ databases">
        <authorList>
            <person name="Dougan E. K."/>
            <person name="Rhodes N."/>
            <person name="Thang M."/>
            <person name="Chan C."/>
        </authorList>
    </citation>
    <scope>NUCLEOTIDE SEQUENCE</scope>
</reference>
<evidence type="ECO:0000313" key="4">
    <source>
        <dbReference type="EMBL" id="CAE8717970.1"/>
    </source>
</evidence>
<name>A0A813L2D9_POLGL</name>
<dbReference type="EMBL" id="CAJNNW010024583">
    <property type="protein sequence ID" value="CAE8673267.1"/>
    <property type="molecule type" value="Genomic_DNA"/>
</dbReference>
<evidence type="ECO:0000313" key="6">
    <source>
        <dbReference type="Proteomes" id="UP000654075"/>
    </source>
</evidence>
<dbReference type="AlphaFoldDB" id="A0A813L2D9"/>
<evidence type="ECO:0000313" key="5">
    <source>
        <dbReference type="Proteomes" id="UP000626109"/>
    </source>
</evidence>
<proteinExistence type="predicted"/>
<keyword evidence="6" id="KW-1185">Reference proteome</keyword>
<gene>
    <name evidence="2" type="ORF">PGLA1383_LOCUS54645</name>
    <name evidence="3" type="ORF">PGLA2088_LOCUS18455</name>
    <name evidence="4" type="ORF">PGLA2088_LOCUS39803</name>
</gene>
<dbReference type="EMBL" id="CAJNNV010032324">
    <property type="protein sequence ID" value="CAE8639620.1"/>
    <property type="molecule type" value="Genomic_DNA"/>
</dbReference>
<dbReference type="EMBL" id="CAJNNW010033276">
    <property type="protein sequence ID" value="CAE8717970.1"/>
    <property type="molecule type" value="Genomic_DNA"/>
</dbReference>
<dbReference type="Proteomes" id="UP000654075">
    <property type="component" value="Unassembled WGS sequence"/>
</dbReference>
<comment type="caution">
    <text evidence="4">The sequence shown here is derived from an EMBL/GenBank/DDBJ whole genome shotgun (WGS) entry which is preliminary data.</text>
</comment>
<dbReference type="OrthoDB" id="10362900at2759"/>